<dbReference type="SUPFAM" id="SSF48239">
    <property type="entry name" value="Terpenoid cyclases/Protein prenyltransferases"/>
    <property type="match status" value="1"/>
</dbReference>
<dbReference type="InterPro" id="IPR008949">
    <property type="entry name" value="Isoprenoid_synthase_dom_sf"/>
</dbReference>
<evidence type="ECO:0000259" key="5">
    <source>
        <dbReference type="Pfam" id="PF01397"/>
    </source>
</evidence>
<feature type="domain" description="Terpene synthase metal-binding" evidence="6">
    <location>
        <begin position="138"/>
        <end position="310"/>
    </location>
</feature>
<reference evidence="7" key="2">
    <citation type="submission" date="2021-01" db="UniProtKB">
        <authorList>
            <consortium name="EnsemblPlants"/>
        </authorList>
    </citation>
    <scope>IDENTIFICATION</scope>
</reference>
<dbReference type="InterPro" id="IPR050148">
    <property type="entry name" value="Terpene_synthase-like"/>
</dbReference>
<dbReference type="InParanoid" id="A0A7N2LBK1"/>
<dbReference type="InterPro" id="IPR008930">
    <property type="entry name" value="Terpenoid_cyclase/PrenylTrfase"/>
</dbReference>
<dbReference type="Pfam" id="PF01397">
    <property type="entry name" value="Terpene_synth"/>
    <property type="match status" value="1"/>
</dbReference>
<dbReference type="FunCoup" id="A0A7N2LBK1">
    <property type="interactions" value="41"/>
</dbReference>
<dbReference type="InterPro" id="IPR044814">
    <property type="entry name" value="Terpene_cyclase_plant_C1"/>
</dbReference>
<dbReference type="Gene3D" id="1.50.10.130">
    <property type="entry name" value="Terpene synthase, N-terminal domain"/>
    <property type="match status" value="1"/>
</dbReference>
<dbReference type="InterPro" id="IPR036965">
    <property type="entry name" value="Terpene_synth_N_sf"/>
</dbReference>
<evidence type="ECO:0000313" key="8">
    <source>
        <dbReference type="Proteomes" id="UP000594261"/>
    </source>
</evidence>
<dbReference type="OMA" id="MVQHLHK"/>
<dbReference type="SUPFAM" id="SSF48576">
    <property type="entry name" value="Terpenoid synthases"/>
    <property type="match status" value="1"/>
</dbReference>
<keyword evidence="4" id="KW-0456">Lyase</keyword>
<name>A0A7N2LBK1_QUELO</name>
<dbReference type="GO" id="GO:0010333">
    <property type="term" value="F:terpene synthase activity"/>
    <property type="evidence" value="ECO:0007669"/>
    <property type="project" value="InterPro"/>
</dbReference>
<evidence type="ECO:0000259" key="6">
    <source>
        <dbReference type="Pfam" id="PF03936"/>
    </source>
</evidence>
<comment type="cofactor">
    <cofactor evidence="1">
        <name>Mg(2+)</name>
        <dbReference type="ChEBI" id="CHEBI:18420"/>
    </cofactor>
</comment>
<dbReference type="InterPro" id="IPR001906">
    <property type="entry name" value="Terpene_synth_N"/>
</dbReference>
<dbReference type="PANTHER" id="PTHR31225">
    <property type="entry name" value="OS04G0344100 PROTEIN-RELATED"/>
    <property type="match status" value="1"/>
</dbReference>
<evidence type="ECO:0000256" key="3">
    <source>
        <dbReference type="ARBA" id="ARBA00022842"/>
    </source>
</evidence>
<dbReference type="EnsemblPlants" id="QL03p069648:mrna">
    <property type="protein sequence ID" value="QL03p069648:mrna"/>
    <property type="gene ID" value="QL03p069648"/>
</dbReference>
<sequence length="367" mass="42483">MTTWNHHNEDGQKDNDSLYIVALRFRLLRQQGYNISSAGEADIFKKFKDNMGNFKESLIHDVQGMLQLYEATHMRVHGEDILDEALKFTTTYLKLVVTNLSPTLATQVNRALKPPIRKCLQRVDFNILQKQHQKELSHISRWDITRIDQLPEYMKLCYKALLDVYEEIEDEMSKEGRSYLAYHATDVMKKLCQAYFVEAKWLNEGYIPTMDEYMSNALISTCCPALIILSFVSMGDMVTQEAFEWVSKVPKIVKAASTITRLMDDIVSNEFKQNRKHPVSGIECCMKQHGISKEEVHNEFQKQIVNAWKDINEGCLRHTQVPMPLLIRVLNFSQAIDLLWKDEDAFTHFGEVFIHGVTSLLVDPMPI</sequence>
<dbReference type="Gene3D" id="1.10.600.10">
    <property type="entry name" value="Farnesyl Diphosphate Synthase"/>
    <property type="match status" value="1"/>
</dbReference>
<evidence type="ECO:0000256" key="2">
    <source>
        <dbReference type="ARBA" id="ARBA00022723"/>
    </source>
</evidence>
<organism evidence="7 8">
    <name type="scientific">Quercus lobata</name>
    <name type="common">Valley oak</name>
    <dbReference type="NCBI Taxonomy" id="97700"/>
    <lineage>
        <taxon>Eukaryota</taxon>
        <taxon>Viridiplantae</taxon>
        <taxon>Streptophyta</taxon>
        <taxon>Embryophyta</taxon>
        <taxon>Tracheophyta</taxon>
        <taxon>Spermatophyta</taxon>
        <taxon>Magnoliopsida</taxon>
        <taxon>eudicotyledons</taxon>
        <taxon>Gunneridae</taxon>
        <taxon>Pentapetalae</taxon>
        <taxon>rosids</taxon>
        <taxon>fabids</taxon>
        <taxon>Fagales</taxon>
        <taxon>Fagaceae</taxon>
        <taxon>Quercus</taxon>
    </lineage>
</organism>
<reference evidence="7 8" key="1">
    <citation type="journal article" date="2016" name="G3 (Bethesda)">
        <title>First Draft Assembly and Annotation of the Genome of a California Endemic Oak Quercus lobata Nee (Fagaceae).</title>
        <authorList>
            <person name="Sork V.L."/>
            <person name="Fitz-Gibbon S.T."/>
            <person name="Puiu D."/>
            <person name="Crepeau M."/>
            <person name="Gugger P.F."/>
            <person name="Sherman R."/>
            <person name="Stevens K."/>
            <person name="Langley C.H."/>
            <person name="Pellegrini M."/>
            <person name="Salzberg S.L."/>
        </authorList>
    </citation>
    <scope>NUCLEOTIDE SEQUENCE [LARGE SCALE GENOMIC DNA]</scope>
    <source>
        <strain evidence="7 8">cv. SW786</strain>
    </source>
</reference>
<dbReference type="GO" id="GO:0016102">
    <property type="term" value="P:diterpenoid biosynthetic process"/>
    <property type="evidence" value="ECO:0007669"/>
    <property type="project" value="InterPro"/>
</dbReference>
<keyword evidence="8" id="KW-1185">Reference proteome</keyword>
<dbReference type="Gramene" id="QL03p069648:mrna">
    <property type="protein sequence ID" value="QL03p069648:mrna"/>
    <property type="gene ID" value="QL03p069648"/>
</dbReference>
<feature type="domain" description="Terpene synthase N-terminal" evidence="5">
    <location>
        <begin position="5"/>
        <end position="112"/>
    </location>
</feature>
<dbReference type="Proteomes" id="UP000594261">
    <property type="component" value="Chromosome 3"/>
</dbReference>
<dbReference type="GO" id="GO:0000287">
    <property type="term" value="F:magnesium ion binding"/>
    <property type="evidence" value="ECO:0007669"/>
    <property type="project" value="InterPro"/>
</dbReference>
<dbReference type="InterPro" id="IPR005630">
    <property type="entry name" value="Terpene_synthase_metal-bd"/>
</dbReference>
<evidence type="ECO:0000256" key="4">
    <source>
        <dbReference type="ARBA" id="ARBA00023239"/>
    </source>
</evidence>
<proteinExistence type="predicted"/>
<dbReference type="AlphaFoldDB" id="A0A7N2LBK1"/>
<keyword evidence="3" id="KW-0460">Magnesium</keyword>
<evidence type="ECO:0000256" key="1">
    <source>
        <dbReference type="ARBA" id="ARBA00001946"/>
    </source>
</evidence>
<keyword evidence="2" id="KW-0479">Metal-binding</keyword>
<evidence type="ECO:0000313" key="7">
    <source>
        <dbReference type="EnsemblPlants" id="QL03p069648:mrna"/>
    </source>
</evidence>
<dbReference type="PANTHER" id="PTHR31225:SF221">
    <property type="entry name" value="(-)-GERMACRENE D SYNTHASE"/>
    <property type="match status" value="1"/>
</dbReference>
<dbReference type="CDD" id="cd00684">
    <property type="entry name" value="Terpene_cyclase_plant_C1"/>
    <property type="match status" value="1"/>
</dbReference>
<accession>A0A7N2LBK1</accession>
<protein>
    <submittedName>
        <fullName evidence="7">Uncharacterized protein</fullName>
    </submittedName>
</protein>
<dbReference type="Pfam" id="PF03936">
    <property type="entry name" value="Terpene_synth_C"/>
    <property type="match status" value="1"/>
</dbReference>
<dbReference type="EMBL" id="LRBV02000003">
    <property type="status" value="NOT_ANNOTATED_CDS"/>
    <property type="molecule type" value="Genomic_DNA"/>
</dbReference>